<evidence type="ECO:0000313" key="1">
    <source>
        <dbReference type="EMBL" id="DAF51060.1"/>
    </source>
</evidence>
<sequence>MSWEYELAREIKRPAGGGSPALLRGTVVKTEPLTISLCGGEVMAPPMALECVSSARGVWTRGERVVCGLDGQTVIILGRLGGSA</sequence>
<proteinExistence type="predicted"/>
<protein>
    <submittedName>
        <fullName evidence="1">Uncharacterized protein</fullName>
    </submittedName>
</protein>
<organism evidence="1">
    <name type="scientific">Siphoviridae sp. ctFIm6</name>
    <dbReference type="NCBI Taxonomy" id="2827818"/>
    <lineage>
        <taxon>Viruses</taxon>
        <taxon>Duplodnaviria</taxon>
        <taxon>Heunggongvirae</taxon>
        <taxon>Uroviricota</taxon>
        <taxon>Caudoviricetes</taxon>
    </lineage>
</organism>
<dbReference type="EMBL" id="BK032608">
    <property type="protein sequence ID" value="DAF51060.1"/>
    <property type="molecule type" value="Genomic_DNA"/>
</dbReference>
<reference evidence="1" key="1">
    <citation type="journal article" date="2021" name="Proc. Natl. Acad. Sci. U.S.A.">
        <title>A Catalog of Tens of Thousands of Viruses from Human Metagenomes Reveals Hidden Associations with Chronic Diseases.</title>
        <authorList>
            <person name="Tisza M.J."/>
            <person name="Buck C.B."/>
        </authorList>
    </citation>
    <scope>NUCLEOTIDE SEQUENCE</scope>
    <source>
        <strain evidence="1">CtFIm6</strain>
    </source>
</reference>
<name>A0A8S5SJ19_9CAUD</name>
<accession>A0A8S5SJ19</accession>